<keyword evidence="6" id="KW-1185">Reference proteome</keyword>
<accession>A0A091ELE8</accession>
<dbReference type="Proteomes" id="UP000028990">
    <property type="component" value="Unassembled WGS sequence"/>
</dbReference>
<protein>
    <submittedName>
        <fullName evidence="5">Protein FAM190A</fullName>
    </submittedName>
</protein>
<feature type="region of interest" description="Disordered" evidence="4">
    <location>
        <begin position="96"/>
        <end position="121"/>
    </location>
</feature>
<feature type="coiled-coil region" evidence="3">
    <location>
        <begin position="11"/>
        <end position="42"/>
    </location>
</feature>
<dbReference type="eggNOG" id="ENOG502QXW4">
    <property type="taxonomic scope" value="Eukaryota"/>
</dbReference>
<reference evidence="5 6" key="1">
    <citation type="submission" date="2013-11" db="EMBL/GenBank/DDBJ databases">
        <title>The Damaraland mole rat (Fukomys damarensis) genome and evolution of African mole rats.</title>
        <authorList>
            <person name="Gladyshev V.N."/>
            <person name="Fang X."/>
        </authorList>
    </citation>
    <scope>NUCLEOTIDE SEQUENCE [LARGE SCALE GENOMIC DNA]</scope>
    <source>
        <tissue evidence="5">Liver</tissue>
    </source>
</reference>
<dbReference type="PANTHER" id="PTHR22461:SF1">
    <property type="entry name" value="SERINE-RICH COILED-COIL DOMAIN-CONTAINING PROTEIN 1"/>
    <property type="match status" value="1"/>
</dbReference>
<dbReference type="EMBL" id="KN121432">
    <property type="protein sequence ID" value="KFO36406.1"/>
    <property type="molecule type" value="Genomic_DNA"/>
</dbReference>
<keyword evidence="2 3" id="KW-0175">Coiled coil</keyword>
<dbReference type="PANTHER" id="PTHR22461">
    <property type="entry name" value="SERINE-RICH COILED-COIL DOMAIN-CONTAINING PROTEIN 2-RELATED"/>
    <property type="match status" value="1"/>
</dbReference>
<evidence type="ECO:0000256" key="3">
    <source>
        <dbReference type="SAM" id="Coils"/>
    </source>
</evidence>
<dbReference type="AlphaFoldDB" id="A0A091ELE8"/>
<comment type="similarity">
    <text evidence="1">Belongs to the CCSER family.</text>
</comment>
<evidence type="ECO:0000313" key="6">
    <source>
        <dbReference type="Proteomes" id="UP000028990"/>
    </source>
</evidence>
<evidence type="ECO:0000256" key="4">
    <source>
        <dbReference type="SAM" id="MobiDB-lite"/>
    </source>
</evidence>
<evidence type="ECO:0000256" key="1">
    <source>
        <dbReference type="ARBA" id="ARBA00010949"/>
    </source>
</evidence>
<dbReference type="InterPro" id="IPR029627">
    <property type="entry name" value="CCSER"/>
</dbReference>
<gene>
    <name evidence="5" type="ORF">H920_02189</name>
</gene>
<name>A0A091ELE8_FUKDA</name>
<evidence type="ECO:0000313" key="5">
    <source>
        <dbReference type="EMBL" id="KFO36406.1"/>
    </source>
</evidence>
<sequence>MDIMKDECSLLKLQLKERDELISQLQEELEKAQHLQKAFASRADKSTQTELLGCDAQLTERSKNNFLGVICVIKTENRNARELSMVVKTVMTVSRRYDDEKPEEEKGYVPSEEFREDRYDV</sequence>
<proteinExistence type="inferred from homology"/>
<evidence type="ECO:0000256" key="2">
    <source>
        <dbReference type="ARBA" id="ARBA00023054"/>
    </source>
</evidence>
<organism evidence="5 6">
    <name type="scientific">Fukomys damarensis</name>
    <name type="common">Damaraland mole rat</name>
    <name type="synonym">Cryptomys damarensis</name>
    <dbReference type="NCBI Taxonomy" id="885580"/>
    <lineage>
        <taxon>Eukaryota</taxon>
        <taxon>Metazoa</taxon>
        <taxon>Chordata</taxon>
        <taxon>Craniata</taxon>
        <taxon>Vertebrata</taxon>
        <taxon>Euteleostomi</taxon>
        <taxon>Mammalia</taxon>
        <taxon>Eutheria</taxon>
        <taxon>Euarchontoglires</taxon>
        <taxon>Glires</taxon>
        <taxon>Rodentia</taxon>
        <taxon>Hystricomorpha</taxon>
        <taxon>Bathyergidae</taxon>
        <taxon>Fukomys</taxon>
    </lineage>
</organism>